<dbReference type="Pfam" id="PF12513">
    <property type="entry name" value="SUV3_C"/>
    <property type="match status" value="1"/>
</dbReference>
<dbReference type="InterPro" id="IPR041082">
    <property type="entry name" value="Suv3_C_1"/>
</dbReference>
<dbReference type="Gene3D" id="1.20.272.40">
    <property type="match status" value="1"/>
</dbReference>
<dbReference type="EMBL" id="NWUS01000001">
    <property type="protein sequence ID" value="MBA5725271.1"/>
    <property type="molecule type" value="Genomic_DNA"/>
</dbReference>
<keyword evidence="4" id="KW-0067">ATP-binding</keyword>
<dbReference type="CDD" id="cd18805">
    <property type="entry name" value="SF2_C_suv3"/>
    <property type="match status" value="1"/>
</dbReference>
<evidence type="ECO:0000256" key="3">
    <source>
        <dbReference type="ARBA" id="ARBA00022806"/>
    </source>
</evidence>
<dbReference type="Pfam" id="PF00271">
    <property type="entry name" value="Helicase_C"/>
    <property type="match status" value="1"/>
</dbReference>
<comment type="caution">
    <text evidence="9">The sequence shown here is derived from an EMBL/GenBank/DDBJ whole genome shotgun (WGS) entry which is preliminary data.</text>
</comment>
<dbReference type="Pfam" id="PF22527">
    <property type="entry name" value="DEXQc_Suv3"/>
    <property type="match status" value="1"/>
</dbReference>
<dbReference type="SUPFAM" id="SSF52540">
    <property type="entry name" value="P-loop containing nucleoside triphosphate hydrolases"/>
    <property type="match status" value="1"/>
</dbReference>
<keyword evidence="1" id="KW-0547">Nucleotide-binding</keyword>
<feature type="domain" description="Helicase C-terminal" evidence="8">
    <location>
        <begin position="468"/>
        <end position="624"/>
    </location>
</feature>
<sequence>MTDSSQPHDPSSIPPSSPAERALEQAETAFGAHLAITPRERAALLRQVARRLGADKTEINEAELLHALCQVRRRSWANGMMNRAHRNGDVWVRKADVLLAAERISDPLINEDGQSAVLESVLEERWRDMADTPLRVLDDMRADLADVGTFLSGTQIERLSHSIARAFGGVDLGFEDEMILEEERRAREQEDIRAKAEARRARELQKIKDWEATLVSFEKVPALLHCSRREALRWIAENRLPIAKRDTQPDGLEIFYFDPAELKKCRPLLNSWRRGSGQKNDDGYDDSPQARKGNAAIARVAALDRFAAHFRTARALNRRITLVTGPTNSGKSHTALEALAQAESGLALAPLRLLAHEFREAMLSRGVPASLTTGEERIIDPTARHLAATVEMCPFNNPVDVAIIDEAQMLSDPDRGAAWTAAIMGVPARHVFILGAADCIPLVKRIAELCNDPVDEIHLERKSPLRPAGTLALTDLRAGDALIAFSRRDVLDLRAELMAHNRRVAVIYGALSPEVRRAEAARFNRGEADILIATDAIGMGLNLSIRRVVFSTLRKYDGRQTRNLVSQEVKQIGGRAGRFGKHEEGLVCVLEGAGRPSFIRHMLDAPPEPTLELRPLVQPDADIVQAVAQEMESDSLYGVLTRIKRAVLRPDDPNYRLADMEQALEIAAALEGVDGLDLSTRWTYAMCPINTRDNGIPRLVEWAALHARGQRIFPPGTGRLPAAATAGREELERAEKRHRRLVTWRWLAMRFPENYPELIVAERNAAILDEWIEQVLRTQSRMRESSRRYQGRRNGGAPTRQREGHNRPKTPRSKAGGFGKKKPHGKRKKD</sequence>
<dbReference type="PROSITE" id="PS51192">
    <property type="entry name" value="HELICASE_ATP_BIND_1"/>
    <property type="match status" value="1"/>
</dbReference>
<keyword evidence="10" id="KW-1185">Reference proteome</keyword>
<dbReference type="Proteomes" id="UP001516390">
    <property type="component" value="Unassembled WGS sequence"/>
</dbReference>
<gene>
    <name evidence="9" type="ORF">CPA57_03130</name>
</gene>
<evidence type="ECO:0000259" key="7">
    <source>
        <dbReference type="PROSITE" id="PS51192"/>
    </source>
</evidence>
<proteinExistence type="predicted"/>
<accession>A0ABR5ZLU9</accession>
<evidence type="ECO:0000256" key="1">
    <source>
        <dbReference type="ARBA" id="ARBA00022741"/>
    </source>
</evidence>
<keyword evidence="5" id="KW-0175">Coiled coil</keyword>
<organism evidence="9 10">
    <name type="scientific">Bombella favorum</name>
    <dbReference type="NCBI Taxonomy" id="2039164"/>
    <lineage>
        <taxon>Bacteria</taxon>
        <taxon>Pseudomonadati</taxon>
        <taxon>Pseudomonadota</taxon>
        <taxon>Alphaproteobacteria</taxon>
        <taxon>Acetobacterales</taxon>
        <taxon>Acetobacteraceae</taxon>
        <taxon>Bombella</taxon>
    </lineage>
</organism>
<evidence type="ECO:0000259" key="8">
    <source>
        <dbReference type="PROSITE" id="PS51194"/>
    </source>
</evidence>
<feature type="domain" description="Helicase ATP-binding" evidence="7">
    <location>
        <begin position="312"/>
        <end position="457"/>
    </location>
</feature>
<protein>
    <submittedName>
        <fullName evidence="9">RNA helicase</fullName>
    </submittedName>
</protein>
<reference evidence="9 10" key="1">
    <citation type="submission" date="2017-09" db="EMBL/GenBank/DDBJ databases">
        <authorList>
            <person name="Jakob F."/>
        </authorList>
    </citation>
    <scope>NUCLEOTIDE SEQUENCE [LARGE SCALE GENOMIC DNA]</scope>
    <source>
        <strain evidence="9 10">TMW 2.1880</strain>
    </source>
</reference>
<dbReference type="Pfam" id="PF18147">
    <property type="entry name" value="Suv3_C_1"/>
    <property type="match status" value="1"/>
</dbReference>
<dbReference type="GO" id="GO:0004386">
    <property type="term" value="F:helicase activity"/>
    <property type="evidence" value="ECO:0007669"/>
    <property type="project" value="UniProtKB-KW"/>
</dbReference>
<dbReference type="InterPro" id="IPR055206">
    <property type="entry name" value="DEXQc_SUV3"/>
</dbReference>
<dbReference type="SMART" id="SM00490">
    <property type="entry name" value="HELICc"/>
    <property type="match status" value="1"/>
</dbReference>
<dbReference type="InterPro" id="IPR014001">
    <property type="entry name" value="Helicase_ATP-bd"/>
</dbReference>
<dbReference type="RefSeq" id="WP_182081364.1">
    <property type="nucleotide sequence ID" value="NZ_NWUS01000001.1"/>
</dbReference>
<feature type="compositionally biased region" description="Basic residues" evidence="6">
    <location>
        <begin position="819"/>
        <end position="830"/>
    </location>
</feature>
<dbReference type="InterPro" id="IPR050699">
    <property type="entry name" value="RNA-DNA_Helicase"/>
</dbReference>
<dbReference type="InterPro" id="IPR027417">
    <property type="entry name" value="P-loop_NTPase"/>
</dbReference>
<dbReference type="PANTHER" id="PTHR12131:SF1">
    <property type="entry name" value="ATP-DEPENDENT RNA HELICASE SUPV3L1, MITOCHONDRIAL-RELATED"/>
    <property type="match status" value="1"/>
</dbReference>
<dbReference type="PANTHER" id="PTHR12131">
    <property type="entry name" value="ATP-DEPENDENT RNA AND DNA HELICASE"/>
    <property type="match status" value="1"/>
</dbReference>
<keyword evidence="2" id="KW-0378">Hydrolase</keyword>
<feature type="coiled-coil region" evidence="5">
    <location>
        <begin position="179"/>
        <end position="213"/>
    </location>
</feature>
<dbReference type="Gene3D" id="1.20.58.1080">
    <property type="match status" value="1"/>
</dbReference>
<dbReference type="Gene3D" id="3.40.50.300">
    <property type="entry name" value="P-loop containing nucleotide triphosphate hydrolases"/>
    <property type="match status" value="2"/>
</dbReference>
<feature type="region of interest" description="Disordered" evidence="6">
    <location>
        <begin position="780"/>
        <end position="830"/>
    </location>
</feature>
<dbReference type="InterPro" id="IPR001650">
    <property type="entry name" value="Helicase_C-like"/>
</dbReference>
<evidence type="ECO:0000256" key="5">
    <source>
        <dbReference type="SAM" id="Coils"/>
    </source>
</evidence>
<name>A0ABR5ZLU9_9PROT</name>
<evidence type="ECO:0000256" key="2">
    <source>
        <dbReference type="ARBA" id="ARBA00022801"/>
    </source>
</evidence>
<dbReference type="PROSITE" id="PS51194">
    <property type="entry name" value="HELICASE_CTER"/>
    <property type="match status" value="1"/>
</dbReference>
<keyword evidence="3 9" id="KW-0347">Helicase</keyword>
<evidence type="ECO:0000313" key="9">
    <source>
        <dbReference type="EMBL" id="MBA5725271.1"/>
    </source>
</evidence>
<evidence type="ECO:0000256" key="6">
    <source>
        <dbReference type="SAM" id="MobiDB-lite"/>
    </source>
</evidence>
<dbReference type="InterPro" id="IPR022192">
    <property type="entry name" value="SUV3_C"/>
</dbReference>
<evidence type="ECO:0000313" key="10">
    <source>
        <dbReference type="Proteomes" id="UP001516390"/>
    </source>
</evidence>
<evidence type="ECO:0000256" key="4">
    <source>
        <dbReference type="ARBA" id="ARBA00022840"/>
    </source>
</evidence>